<dbReference type="STRING" id="1841861.GCA_900157365_01845"/>
<dbReference type="InterPro" id="IPR050545">
    <property type="entry name" value="Mycobact_MmpL"/>
</dbReference>
<feature type="transmembrane region" description="Helical" evidence="7">
    <location>
        <begin position="200"/>
        <end position="221"/>
    </location>
</feature>
<keyword evidence="4 7" id="KW-0812">Transmembrane</keyword>
<evidence type="ECO:0000256" key="7">
    <source>
        <dbReference type="SAM" id="Phobius"/>
    </source>
</evidence>
<feature type="domain" description="Membrane transport protein MMPL" evidence="8">
    <location>
        <begin position="649"/>
        <end position="975"/>
    </location>
</feature>
<accession>A0A2U3PC58</accession>
<evidence type="ECO:0000256" key="2">
    <source>
        <dbReference type="ARBA" id="ARBA00010157"/>
    </source>
</evidence>
<gene>
    <name evidence="9" type="ORF">MNAB215_3526</name>
</gene>
<keyword evidence="10" id="KW-1185">Reference proteome</keyword>
<feature type="transmembrane region" description="Helical" evidence="7">
    <location>
        <begin position="175"/>
        <end position="193"/>
    </location>
</feature>
<feature type="transmembrane region" description="Helical" evidence="7">
    <location>
        <begin position="811"/>
        <end position="830"/>
    </location>
</feature>
<feature type="transmembrane region" description="Helical" evidence="7">
    <location>
        <begin position="276"/>
        <end position="300"/>
    </location>
</feature>
<feature type="transmembrane region" description="Helical" evidence="7">
    <location>
        <begin position="312"/>
        <end position="335"/>
    </location>
</feature>
<keyword evidence="5 7" id="KW-1133">Transmembrane helix</keyword>
<organism evidence="9 10">
    <name type="scientific">Mycobacterium numidiamassiliense</name>
    <dbReference type="NCBI Taxonomy" id="1841861"/>
    <lineage>
        <taxon>Bacteria</taxon>
        <taxon>Bacillati</taxon>
        <taxon>Actinomycetota</taxon>
        <taxon>Actinomycetes</taxon>
        <taxon>Mycobacteriales</taxon>
        <taxon>Mycobacteriaceae</taxon>
        <taxon>Mycobacterium</taxon>
    </lineage>
</organism>
<keyword evidence="3" id="KW-1003">Cell membrane</keyword>
<comment type="subcellular location">
    <subcellularLocation>
        <location evidence="1">Cell membrane</location>
        <topology evidence="1">Multi-pass membrane protein</topology>
    </subcellularLocation>
</comment>
<keyword evidence="6 7" id="KW-0472">Membrane</keyword>
<feature type="transmembrane region" description="Helical" evidence="7">
    <location>
        <begin position="233"/>
        <end position="255"/>
    </location>
</feature>
<feature type="domain" description="Membrane transport protein MMPL" evidence="8">
    <location>
        <begin position="30"/>
        <end position="365"/>
    </location>
</feature>
<feature type="transmembrane region" description="Helical" evidence="7">
    <location>
        <begin position="911"/>
        <end position="937"/>
    </location>
</feature>
<evidence type="ECO:0000256" key="5">
    <source>
        <dbReference type="ARBA" id="ARBA00022989"/>
    </source>
</evidence>
<proteinExistence type="inferred from homology"/>
<dbReference type="GO" id="GO:0005886">
    <property type="term" value="C:plasma membrane"/>
    <property type="evidence" value="ECO:0007669"/>
    <property type="project" value="UniProtKB-SubCell"/>
</dbReference>
<dbReference type="AlphaFoldDB" id="A0A2U3PC58"/>
<dbReference type="PANTHER" id="PTHR33406">
    <property type="entry name" value="MEMBRANE PROTEIN MJ1562-RELATED"/>
    <property type="match status" value="1"/>
</dbReference>
<evidence type="ECO:0000313" key="10">
    <source>
        <dbReference type="Proteomes" id="UP000240424"/>
    </source>
</evidence>
<name>A0A2U3PC58_9MYCO</name>
<evidence type="ECO:0000256" key="1">
    <source>
        <dbReference type="ARBA" id="ARBA00004651"/>
    </source>
</evidence>
<evidence type="ECO:0000313" key="9">
    <source>
        <dbReference type="EMBL" id="SPM41321.1"/>
    </source>
</evidence>
<feature type="transmembrane region" description="Helical" evidence="7">
    <location>
        <begin position="868"/>
        <end position="890"/>
    </location>
</feature>
<dbReference type="EMBL" id="FUEZ01000004">
    <property type="protein sequence ID" value="SPM41321.1"/>
    <property type="molecule type" value="Genomic_DNA"/>
</dbReference>
<evidence type="ECO:0000256" key="4">
    <source>
        <dbReference type="ARBA" id="ARBA00022692"/>
    </source>
</evidence>
<evidence type="ECO:0000256" key="3">
    <source>
        <dbReference type="ARBA" id="ARBA00022475"/>
    </source>
</evidence>
<dbReference type="InterPro" id="IPR004869">
    <property type="entry name" value="MMPL_dom"/>
</dbReference>
<sequence length="1008" mass="106130">VIGCWIALALVLPLTVPSLTEMSQRHPVAILPADAPSAVTAKKITQAFGQAGSENVLIVLLTDDKGLGPADENVYRGLVDRLHRDTRDVVMLQDFLSTPPLHDVLASKDGKAWILPVGLSGELGTPGSYRAYTNVVGMVNDTLKRNNGAPALKATITGPAATVADLTDAGAHDRVSIELAITILLLVILAVIYRNPVTMLLPLITIGASLVVAQAVVAGVSALTGMPVSNQTIVLLSAMIAGAGTDYAVFFISRYHDYVRRDSAPDEDPSRAVQRALASIGKVIAASAATVGITFLGMGFADLGLFSTVGPALAIAIGVAFLAAVTLLPAVLMVAAPRGWVTQPRERTAVFWRRAGVRIVRRPARYLAASLVVLIALASCTALVRFNYDDRKQLPASEGSSLGYVALEHHFPVNQTIPEYLFIQSPHDLRTPQALADLEQMAQRISQIPGVAAVRGVTRPTGESLELARATYQAGQVGKELGAGADQIADRTSDLNRLSSGAGLLADKLGDVRTQVSQAIGGISSLVDALASVQAMFGGARTLGEIDTAARLVSNIRALGDMMQINFSGVINNFEWVDAVVAALDASPICDANPLCGSARAQFHRLITARDDGTLSKISDLFRQLQTAQSSQTLAATVNGMSRTLQGAASSLHDLGLDNPGAARSKIAMVQKGANDLASAGRQVADGVQILVDQVKRMGVGLGRASDFLMGMGQDASQPSMAGFNIPAGVLKTEDFKKLAQSFISPDGHSVRYFIQTGLDPFSTAAMNQVNTILDIAKGAQPNTTLSDASVSISGYPVTLRDTRDYYDHDILLIVVVTIVVVLLILIALLRAIVAPLYLVGSVILSCLSAVGIGVLTFQVILGQELHWSVPGLAFVVLVAVGADYNMLLASRLREEAPFGVRSGVIRTVRSTGGVITAAGLIFAASMFGLLFSSIGAVVQSGFVIGVGILVDTFVVRTITVPAIAALLPRASWWPARPWEQPPADEPAMRKAKRQNVFDAVAEGTPEG</sequence>
<feature type="transmembrane region" description="Helical" evidence="7">
    <location>
        <begin position="837"/>
        <end position="862"/>
    </location>
</feature>
<comment type="similarity">
    <text evidence="2">Belongs to the resistance-nodulation-cell division (RND) (TC 2.A.6) family. MmpL subfamily.</text>
</comment>
<dbReference type="Proteomes" id="UP000240424">
    <property type="component" value="Unassembled WGS sequence"/>
</dbReference>
<dbReference type="Gene3D" id="1.20.1640.10">
    <property type="entry name" value="Multidrug efflux transporter AcrB transmembrane domain"/>
    <property type="match status" value="2"/>
</dbReference>
<dbReference type="PANTHER" id="PTHR33406:SF6">
    <property type="entry name" value="MEMBRANE PROTEIN YDGH-RELATED"/>
    <property type="match status" value="1"/>
</dbReference>
<evidence type="ECO:0000259" key="8">
    <source>
        <dbReference type="Pfam" id="PF03176"/>
    </source>
</evidence>
<evidence type="ECO:0000256" key="6">
    <source>
        <dbReference type="ARBA" id="ARBA00023136"/>
    </source>
</evidence>
<dbReference type="SUPFAM" id="SSF82866">
    <property type="entry name" value="Multidrug efflux transporter AcrB transmembrane domain"/>
    <property type="match status" value="2"/>
</dbReference>
<reference evidence="9 10" key="1">
    <citation type="submission" date="2017-01" db="EMBL/GenBank/DDBJ databases">
        <authorList>
            <consortium name="Urmite Genomes"/>
        </authorList>
    </citation>
    <scope>NUCLEOTIDE SEQUENCE [LARGE SCALE GENOMIC DNA]</scope>
    <source>
        <strain evidence="9 10">AB215</strain>
    </source>
</reference>
<dbReference type="Pfam" id="PF03176">
    <property type="entry name" value="MMPL"/>
    <property type="match status" value="2"/>
</dbReference>
<feature type="transmembrane region" description="Helical" evidence="7">
    <location>
        <begin position="943"/>
        <end position="968"/>
    </location>
</feature>
<feature type="transmembrane region" description="Helical" evidence="7">
    <location>
        <begin position="366"/>
        <end position="388"/>
    </location>
</feature>
<protein>
    <submittedName>
        <fullName evidence="9">Membrane protein</fullName>
    </submittedName>
</protein>
<feature type="non-terminal residue" evidence="9">
    <location>
        <position position="1"/>
    </location>
</feature>
<dbReference type="FunFam" id="1.20.1640.10:FF:000018">
    <property type="entry name" value="Transmembrane transport protein MmpL10"/>
    <property type="match status" value="1"/>
</dbReference>